<proteinExistence type="inferred from homology"/>
<evidence type="ECO:0000256" key="3">
    <source>
        <dbReference type="RuleBase" id="RU003616"/>
    </source>
</evidence>
<evidence type="ECO:0000313" key="5">
    <source>
        <dbReference type="EMBL" id="KAF7131325.1"/>
    </source>
</evidence>
<dbReference type="Proteomes" id="UP000662466">
    <property type="component" value="Unassembled WGS sequence"/>
</dbReference>
<comment type="caution">
    <text evidence="6">The sequence shown here is derived from an EMBL/GenBank/DDBJ whole genome shotgun (WGS) entry which is preliminary data.</text>
</comment>
<comment type="similarity">
    <text evidence="2 3">Belongs to the small heat shock protein (HSP20) family.</text>
</comment>
<evidence type="ECO:0000256" key="2">
    <source>
        <dbReference type="PROSITE-ProRule" id="PRU00285"/>
    </source>
</evidence>
<dbReference type="CDD" id="cd06464">
    <property type="entry name" value="ACD_sHsps-like"/>
    <property type="match status" value="1"/>
</dbReference>
<dbReference type="Gene3D" id="2.60.40.790">
    <property type="match status" value="1"/>
</dbReference>
<evidence type="ECO:0000313" key="6">
    <source>
        <dbReference type="EMBL" id="KAF7172478.1"/>
    </source>
</evidence>
<accession>A0A8H6QGF0</accession>
<dbReference type="EMBL" id="JACBAD010001854">
    <property type="protein sequence ID" value="KAF7131325.1"/>
    <property type="molecule type" value="Genomic_DNA"/>
</dbReference>
<keyword evidence="1" id="KW-0346">Stress response</keyword>
<sequence>MSLTARHFPDSQFSSIFRLLDDYNDHITARNTGLTARSFTPKFDVRETPEAYYLDGELPGLTQKDIDLQFSDPHTLVVKGRIQREHTVKEGEPPHTGHRYWVTERSIGEFNRSFNFPTPVDQNRVKASLKNGVLTVEIPKATAPTAKKITIE</sequence>
<organism evidence="6 8">
    <name type="scientific">Aspergillus hiratsukae</name>
    <dbReference type="NCBI Taxonomy" id="1194566"/>
    <lineage>
        <taxon>Eukaryota</taxon>
        <taxon>Fungi</taxon>
        <taxon>Dikarya</taxon>
        <taxon>Ascomycota</taxon>
        <taxon>Pezizomycotina</taxon>
        <taxon>Eurotiomycetes</taxon>
        <taxon>Eurotiomycetidae</taxon>
        <taxon>Eurotiales</taxon>
        <taxon>Aspergillaceae</taxon>
        <taxon>Aspergillus</taxon>
        <taxon>Aspergillus subgen. Fumigati</taxon>
    </lineage>
</organism>
<evidence type="ECO:0000256" key="1">
    <source>
        <dbReference type="ARBA" id="ARBA00023016"/>
    </source>
</evidence>
<dbReference type="PROSITE" id="PS01031">
    <property type="entry name" value="SHSP"/>
    <property type="match status" value="1"/>
</dbReference>
<dbReference type="SUPFAM" id="SSF49764">
    <property type="entry name" value="HSP20-like chaperones"/>
    <property type="match status" value="1"/>
</dbReference>
<dbReference type="OrthoDB" id="1431247at2759"/>
<dbReference type="Pfam" id="PF00011">
    <property type="entry name" value="HSP20"/>
    <property type="match status" value="1"/>
</dbReference>
<dbReference type="InterPro" id="IPR002068">
    <property type="entry name" value="A-crystallin/Hsp20_dom"/>
</dbReference>
<dbReference type="Proteomes" id="UP000630445">
    <property type="component" value="Unassembled WGS sequence"/>
</dbReference>
<reference evidence="6" key="1">
    <citation type="submission" date="2020-06" db="EMBL/GenBank/DDBJ databases">
        <title>Draft genome sequences of strains closely related to Aspergillus parafelis and Aspergillus hiratsukae.</title>
        <authorList>
            <person name="Dos Santos R.A.C."/>
            <person name="Rivero-Menendez O."/>
            <person name="Steenwyk J.L."/>
            <person name="Mead M.E."/>
            <person name="Goldman G.H."/>
            <person name="Alastruey-Izquierdo A."/>
            <person name="Rokas A."/>
        </authorList>
    </citation>
    <scope>NUCLEOTIDE SEQUENCE</scope>
    <source>
        <strain evidence="5">CNM-CM5793</strain>
        <strain evidence="6">CNM-CM6106</strain>
    </source>
</reference>
<evidence type="ECO:0000259" key="4">
    <source>
        <dbReference type="PROSITE" id="PS01031"/>
    </source>
</evidence>
<dbReference type="InterPro" id="IPR031107">
    <property type="entry name" value="Small_HSP"/>
</dbReference>
<dbReference type="AlphaFoldDB" id="A0A8H6QGF0"/>
<name>A0A8H6QGF0_9EURO</name>
<evidence type="ECO:0000313" key="8">
    <source>
        <dbReference type="Proteomes" id="UP000662466"/>
    </source>
</evidence>
<dbReference type="EMBL" id="JACBAF010001857">
    <property type="protein sequence ID" value="KAF7172478.1"/>
    <property type="molecule type" value="Genomic_DNA"/>
</dbReference>
<dbReference type="PANTHER" id="PTHR11527">
    <property type="entry name" value="HEAT-SHOCK PROTEIN 20 FAMILY MEMBER"/>
    <property type="match status" value="1"/>
</dbReference>
<protein>
    <recommendedName>
        <fullName evidence="4">SHSP domain-containing protein</fullName>
    </recommendedName>
</protein>
<feature type="domain" description="SHSP" evidence="4">
    <location>
        <begin position="34"/>
        <end position="152"/>
    </location>
</feature>
<evidence type="ECO:0000313" key="7">
    <source>
        <dbReference type="Proteomes" id="UP000630445"/>
    </source>
</evidence>
<gene>
    <name evidence="5" type="ORF">CNMCM5793_004439</name>
    <name evidence="6" type="ORF">CNMCM6106_006668</name>
</gene>
<keyword evidence="7" id="KW-1185">Reference proteome</keyword>
<dbReference type="InterPro" id="IPR008978">
    <property type="entry name" value="HSP20-like_chaperone"/>
</dbReference>